<feature type="binding site" evidence="19">
    <location>
        <position position="275"/>
    </location>
    <ligand>
        <name>Mn(2+)</name>
        <dbReference type="ChEBI" id="CHEBI:29035"/>
    </ligand>
</feature>
<feature type="binding site" evidence="18">
    <location>
        <position position="365"/>
    </location>
    <ligand>
        <name>an alpha-L-fucosyl-(1-&gt;2)-beta-D-galactosyl derivative</name>
        <dbReference type="ChEBI" id="CHEBI:140327"/>
    </ligand>
</feature>
<evidence type="ECO:0000256" key="8">
    <source>
        <dbReference type="ARBA" id="ARBA00022968"/>
    </source>
</evidence>
<evidence type="ECO:0000256" key="6">
    <source>
        <dbReference type="ARBA" id="ARBA00022692"/>
    </source>
</evidence>
<keyword evidence="10" id="KW-0333">Golgi apparatus</keyword>
<evidence type="ECO:0000256" key="11">
    <source>
        <dbReference type="ARBA" id="ARBA00023136"/>
    </source>
</evidence>
<feature type="binding site" evidence="18">
    <location>
        <position position="388"/>
    </location>
    <ligand>
        <name>an alpha-L-fucosyl-(1-&gt;2)-beta-D-galactosyl derivative</name>
        <dbReference type="ChEBI" id="CHEBI:140327"/>
    </ligand>
</feature>
<name>A0AAD4UJW1_OVIAM</name>
<dbReference type="EMBL" id="JAKZEL010000002">
    <property type="protein sequence ID" value="KAI4547386.1"/>
    <property type="molecule type" value="Genomic_DNA"/>
</dbReference>
<evidence type="ECO:0000256" key="14">
    <source>
        <dbReference type="ARBA" id="ARBA00040779"/>
    </source>
</evidence>
<feature type="binding site" evidence="18">
    <location>
        <begin position="182"/>
        <end position="184"/>
    </location>
    <ligand>
        <name>UDP-N-acetyl-alpha-D-galactosamine</name>
        <dbReference type="ChEBI" id="CHEBI:67138"/>
    </ligand>
</feature>
<evidence type="ECO:0000256" key="12">
    <source>
        <dbReference type="ARBA" id="ARBA00023211"/>
    </source>
</evidence>
<evidence type="ECO:0000256" key="20">
    <source>
        <dbReference type="SAM" id="MobiDB-lite"/>
    </source>
</evidence>
<dbReference type="GO" id="GO:0005975">
    <property type="term" value="P:carbohydrate metabolic process"/>
    <property type="evidence" value="ECO:0007669"/>
    <property type="project" value="InterPro"/>
</dbReference>
<dbReference type="AlphaFoldDB" id="A0AAD4UJW1"/>
<accession>A0AAD4UJW1</accession>
<comment type="catalytic activity">
    <reaction evidence="16">
        <text>a beta-D-galactosyl-(1-&gt;4)-N-acetyl-beta-D-glucosaminyl derivative + UDP-alpha-D-galactose = an alpha-D-galactosyl-(1-&gt;3)-beta-D-galactosyl-(1-&gt;4)-N-acetyl-beta-D-glucosaminyl derivative + UDP + H(+)</text>
        <dbReference type="Rhea" id="RHEA:13013"/>
        <dbReference type="ChEBI" id="CHEBI:15378"/>
        <dbReference type="ChEBI" id="CHEBI:58223"/>
        <dbReference type="ChEBI" id="CHEBI:66914"/>
        <dbReference type="ChEBI" id="CHEBI:133507"/>
        <dbReference type="ChEBI" id="CHEBI:138024"/>
        <dbReference type="EC" id="2.4.1.87"/>
    </reaction>
</comment>
<feature type="transmembrane region" description="Helical" evidence="21">
    <location>
        <begin position="54"/>
        <end position="72"/>
    </location>
</feature>
<reference evidence="22" key="1">
    <citation type="submission" date="2022-03" db="EMBL/GenBank/DDBJ databases">
        <title>Genomic analyses of argali, domestic sheep and their hybrids provide insights into chromosomal evolution, heterosis and genetic basis of agronomic traits.</title>
        <authorList>
            <person name="Li M."/>
        </authorList>
    </citation>
    <scope>NUCLEOTIDE SEQUENCE</scope>
    <source>
        <strain evidence="22">CAU-MHL-2022a</strain>
        <tissue evidence="22">Skin</tissue>
    </source>
</reference>
<dbReference type="GO" id="GO:0046872">
    <property type="term" value="F:metal ion binding"/>
    <property type="evidence" value="ECO:0007669"/>
    <property type="project" value="UniProtKB-KW"/>
</dbReference>
<feature type="active site" description="Nucleophile" evidence="17">
    <location>
        <position position="365"/>
    </location>
</feature>
<keyword evidence="23" id="KW-1185">Reference proteome</keyword>
<evidence type="ECO:0000313" key="22">
    <source>
        <dbReference type="EMBL" id="KAI4547386.1"/>
    </source>
</evidence>
<dbReference type="Pfam" id="PF03414">
    <property type="entry name" value="Glyco_transf_6"/>
    <property type="match status" value="2"/>
</dbReference>
<keyword evidence="5" id="KW-0808">Transferase</keyword>
<dbReference type="InterPro" id="IPR029044">
    <property type="entry name" value="Nucleotide-diphossugar_trans"/>
</dbReference>
<keyword evidence="4" id="KW-0328">Glycosyltransferase</keyword>
<evidence type="ECO:0000256" key="7">
    <source>
        <dbReference type="ARBA" id="ARBA00022723"/>
    </source>
</evidence>
<feature type="region of interest" description="Disordered" evidence="20">
    <location>
        <begin position="690"/>
        <end position="719"/>
    </location>
</feature>
<evidence type="ECO:0000256" key="16">
    <source>
        <dbReference type="ARBA" id="ARBA00048429"/>
    </source>
</evidence>
<evidence type="ECO:0000256" key="13">
    <source>
        <dbReference type="ARBA" id="ARBA00038937"/>
    </source>
</evidence>
<comment type="cofactor">
    <cofactor evidence="19">
        <name>Mn(2+)</name>
        <dbReference type="ChEBI" id="CHEBI:29035"/>
    </cofactor>
    <text evidence="19">Binds 1 Mn(2+) ion per subunit.</text>
</comment>
<evidence type="ECO:0000256" key="3">
    <source>
        <dbReference type="ARBA" id="ARBA00010413"/>
    </source>
</evidence>
<comment type="caution">
    <text evidence="22">The sequence shown here is derived from an EMBL/GenBank/DDBJ whole genome shotgun (WGS) entry which is preliminary data.</text>
</comment>
<comment type="pathway">
    <text evidence="2">Protein modification; protein glycosylation.</text>
</comment>
<feature type="binding site" evidence="18">
    <location>
        <begin position="273"/>
        <end position="275"/>
    </location>
    <ligand>
        <name>UDP-N-acetyl-alpha-D-galactosamine</name>
        <dbReference type="ChEBI" id="CHEBI:67138"/>
    </ligand>
</feature>
<evidence type="ECO:0000256" key="2">
    <source>
        <dbReference type="ARBA" id="ARBA00004922"/>
    </source>
</evidence>
<keyword evidence="9 21" id="KW-1133">Transmembrane helix</keyword>
<dbReference type="CDD" id="cd02515">
    <property type="entry name" value="Glyco_transf_6"/>
    <property type="match status" value="1"/>
</dbReference>
<dbReference type="Gene3D" id="3.90.550.10">
    <property type="entry name" value="Spore Coat Polysaccharide Biosynthesis Protein SpsA, Chain A"/>
    <property type="match status" value="2"/>
</dbReference>
<keyword evidence="11 21" id="KW-0472">Membrane</keyword>
<comment type="similarity">
    <text evidence="3">Belongs to the glycosyltransferase 6 family.</text>
</comment>
<evidence type="ECO:0000256" key="19">
    <source>
        <dbReference type="PIRSR" id="PIRSR605076-3"/>
    </source>
</evidence>
<dbReference type="Proteomes" id="UP001214576">
    <property type="component" value="Unassembled WGS sequence"/>
</dbReference>
<keyword evidence="12 19" id="KW-0464">Manganese</keyword>
<keyword evidence="6 21" id="KW-0812">Transmembrane</keyword>
<evidence type="ECO:0000256" key="10">
    <source>
        <dbReference type="ARBA" id="ARBA00023034"/>
    </source>
</evidence>
<feature type="binding site" evidence="18">
    <location>
        <position position="307"/>
    </location>
    <ligand>
        <name>an alpha-L-fucosyl-(1-&gt;2)-beta-D-galactosyl derivative</name>
        <dbReference type="ChEBI" id="CHEBI:140327"/>
    </ligand>
</feature>
<evidence type="ECO:0000256" key="5">
    <source>
        <dbReference type="ARBA" id="ARBA00022679"/>
    </source>
</evidence>
<gene>
    <name evidence="22" type="ORF">MG293_003941</name>
</gene>
<dbReference type="GO" id="GO:0047276">
    <property type="term" value="F:N-acetyllactosaminide 3-alpha-galactosyltransferase activity"/>
    <property type="evidence" value="ECO:0007669"/>
    <property type="project" value="UniProtKB-EC"/>
</dbReference>
<organism evidence="22 23">
    <name type="scientific">Ovis ammon polii</name>
    <dbReference type="NCBI Taxonomy" id="230172"/>
    <lineage>
        <taxon>Eukaryota</taxon>
        <taxon>Metazoa</taxon>
        <taxon>Chordata</taxon>
        <taxon>Craniata</taxon>
        <taxon>Vertebrata</taxon>
        <taxon>Euteleostomi</taxon>
        <taxon>Mammalia</taxon>
        <taxon>Eutheria</taxon>
        <taxon>Laurasiatheria</taxon>
        <taxon>Artiodactyla</taxon>
        <taxon>Ruminantia</taxon>
        <taxon>Pecora</taxon>
        <taxon>Bovidae</taxon>
        <taxon>Caprinae</taxon>
        <taxon>Ovis</taxon>
    </lineage>
</organism>
<dbReference type="SUPFAM" id="SSF53448">
    <property type="entry name" value="Nucleotide-diphospho-sugar transferases"/>
    <property type="match status" value="2"/>
</dbReference>
<dbReference type="InterPro" id="IPR005076">
    <property type="entry name" value="Glyco_trans_6"/>
</dbReference>
<protein>
    <recommendedName>
        <fullName evidence="14">N-acetyllactosaminide alpha-1,3-galactosyltransferase</fullName>
        <ecNumber evidence="13">2.4.1.87</ecNumber>
    </recommendedName>
    <alternativeName>
        <fullName evidence="15">UDP-galactose:beta-D-galactosyl-1,4-N-acetyl-D-glucosaminide alpha-1,3-galactosyltransferase</fullName>
    </alternativeName>
</protein>
<dbReference type="PANTHER" id="PTHR10462:SF26">
    <property type="entry name" value="N-ACETYLLACTOSAMINIDE ALPHA-1,3-GALACTOSYLTRANSFERASE"/>
    <property type="match status" value="1"/>
</dbReference>
<dbReference type="EC" id="2.4.1.87" evidence="13"/>
<comment type="subcellular location">
    <subcellularLocation>
        <location evidence="1">Golgi apparatus</location>
        <location evidence="1">Golgi stack membrane</location>
        <topology evidence="1">Single-pass type II membrane protein</topology>
    </subcellularLocation>
</comment>
<dbReference type="GO" id="GO:0032580">
    <property type="term" value="C:Golgi cisterna membrane"/>
    <property type="evidence" value="ECO:0007669"/>
    <property type="project" value="UniProtKB-SubCell"/>
</dbReference>
<evidence type="ECO:0000256" key="15">
    <source>
        <dbReference type="ARBA" id="ARBA00042230"/>
    </source>
</evidence>
<feature type="binding site" evidence="18">
    <location>
        <position position="187"/>
    </location>
    <ligand>
        <name>UDP-N-acetyl-alpha-D-galactosamine</name>
        <dbReference type="ChEBI" id="CHEBI:67138"/>
    </ligand>
</feature>
<dbReference type="PANTHER" id="PTHR10462">
    <property type="entry name" value="GLYCOSYLTRANSFERASE-RELATED"/>
    <property type="match status" value="1"/>
</dbReference>
<feature type="compositionally biased region" description="Polar residues" evidence="20">
    <location>
        <begin position="697"/>
        <end position="706"/>
    </location>
</feature>
<keyword evidence="8" id="KW-0735">Signal-anchor</keyword>
<evidence type="ECO:0000256" key="9">
    <source>
        <dbReference type="ARBA" id="ARBA00022989"/>
    </source>
</evidence>
<evidence type="ECO:0000256" key="4">
    <source>
        <dbReference type="ARBA" id="ARBA00022676"/>
    </source>
</evidence>
<dbReference type="GO" id="GO:0031982">
    <property type="term" value="C:vesicle"/>
    <property type="evidence" value="ECO:0007669"/>
    <property type="project" value="TreeGrafter"/>
</dbReference>
<feature type="binding site" evidence="19">
    <location>
        <position position="273"/>
    </location>
    <ligand>
        <name>Mn(2+)</name>
        <dbReference type="ChEBI" id="CHEBI:29035"/>
    </ligand>
</feature>
<evidence type="ECO:0000256" key="18">
    <source>
        <dbReference type="PIRSR" id="PIRSR605076-2"/>
    </source>
</evidence>
<evidence type="ECO:0000256" key="21">
    <source>
        <dbReference type="SAM" id="Phobius"/>
    </source>
</evidence>
<evidence type="ECO:0000256" key="17">
    <source>
        <dbReference type="PIRSR" id="PIRSR605076-1"/>
    </source>
</evidence>
<evidence type="ECO:0000256" key="1">
    <source>
        <dbReference type="ARBA" id="ARBA00004447"/>
    </source>
</evidence>
<dbReference type="FunFam" id="3.90.550.10:FF:000022">
    <property type="entry name" value="Histo-blood group ABO system transferase"/>
    <property type="match status" value="1"/>
</dbReference>
<evidence type="ECO:0000313" key="23">
    <source>
        <dbReference type="Proteomes" id="UP001214576"/>
    </source>
</evidence>
<sequence length="838" mass="97362">MDEEAGVRTLHLRFLPALPPSAKRSSIELGTFAFYSGRREADDEEKIMNVKGKVILSMLVVSTVIVVFWEYIHSPEGSLFWINPSRNLEVSGGSSIQKGWWFPRWFNNGYQEEDEDVDEAKEQRKEDESKLKLSDWFNPFKRPEVVTMTDWKAPVVWEGTYNRAVLDDYYAKQKITVGLTVFAVGRYIEHYLEEFLTSANKHFMVGHRVIFYVMVDDVSRMPLIELGPLRSFKVFEVKPERRWQDVSMVRMKTIGEHIVAHIQREVDFLFCMDVDQVFQDEFGVETLGESVAQLQAWWYKADPDEFTYERRKESAAYIPFGEGDFYYHAAIFGGTPTQVLNITQECFKGILKDKKNDIEAQWHDESHLNKYFLLNKPTKILSPEYCWDYHIGLPADIKLVKMSWQTKEYNVEIMGYQRKTIQLLLFLLFLWTFQRMYHFRPVNTQTEELKLSDWFFPNAVNRSNVTTSWAAPVVWHGTYDEVVLENYYASHRITVGLTVFAVGRYADRYLHAFINSADKYFMVGQKVIIYIMTDDFSKVPWVDLAPLRMLKIFEIKQEKRWQDISMMRMKTISEHIADHIQYEVDFLFCMDVDQIFVKKYGVETLGESVGQLHAHWYKMSPTELPYERSQLSEAYIPIGLFLFISPKLKEDPKVKDTRKEDNVLPKTQDSVVYAKEGKKKPKAESLIQSGADGNVFKAQTPNQETQGAPEVKEAPGEDVEVPVEESSKFLGHSPRSSAVLPIPQVAWLLNPFSHKLKYGTFTANILASFGTKSCIVIRVSVESKEQELLVKHDVDQGFRTAGLISQQLCSVELTENMNHAWFSLFEAMSYRVEWSLYC</sequence>
<keyword evidence="7 19" id="KW-0479">Metal-binding</keyword>
<proteinExistence type="inferred from homology"/>